<dbReference type="RefSeq" id="WP_207674896.1">
    <property type="nucleotide sequence ID" value="NZ_JAFREM010000028.1"/>
</dbReference>
<dbReference type="EMBL" id="JAFREM010000028">
    <property type="protein sequence ID" value="MBO1307910.1"/>
    <property type="molecule type" value="Genomic_DNA"/>
</dbReference>
<evidence type="ECO:0000256" key="1">
    <source>
        <dbReference type="SAM" id="Phobius"/>
    </source>
</evidence>
<keyword evidence="1" id="KW-0812">Transmembrane</keyword>
<accession>A0ABS3LE61</accession>
<evidence type="ECO:0000313" key="3">
    <source>
        <dbReference type="Proteomes" id="UP000664601"/>
    </source>
</evidence>
<proteinExistence type="predicted"/>
<name>A0ABS3LE61_9ENTE</name>
<keyword evidence="1" id="KW-1133">Transmembrane helix</keyword>
<comment type="caution">
    <text evidence="2">The sequence shown here is derived from an EMBL/GenBank/DDBJ whole genome shotgun (WGS) entry which is preliminary data.</text>
</comment>
<sequence length="563" mass="62499">MINLSREIKDRVGGICNEVGKFYIAPEIPQKKLNNAIKAIAPNETPDYIIAIVDTTLLGSAKEGIVFLGDKIIIKEMLSKPINIEFSQLEGVSYNEFTKVDTKGKEKKEISMEVTTKETSYTISSGMFGYVNGQALEEFLQIIIDANATQDMAEIDNIYTKENQLMPLELLDESIKVCYVKVLCNYAISSGDIIDSEEYAAIISFIVKINISSENRIKLRGYMLNDALLEDTQDLLAILESATEDTEFDIVKKSLMKDILSIYKINNTLTEWREDAYLLNLASIVKISEDELQVLAEAIQYDEDIIAQRYDDTQITKSLKDLSAKAVAVGVPMTALYFSGTVGVSAIGMTTGLATLGMGGVLGFSSMFTGIGAIALIGVGAYQGMKKVTGIKDLENSKQREKFLQEILKNSQKTLNILIEDVNTISKMLIAEIENGKETQLKIKKLAVIIDMLSNSASNVDSKINYLEREKIVTKLPVEINKNRLEELTRAATLHEAKVYVEDCYSKDENKLRDDLELADMQQLYNVLNEVGYLNLKDASIASAKSGVKRFAKGLLNSAENEE</sequence>
<protein>
    <recommendedName>
        <fullName evidence="4">ENT domain-containing protein</fullName>
    </recommendedName>
</protein>
<reference evidence="2 3" key="1">
    <citation type="submission" date="2021-03" db="EMBL/GenBank/DDBJ databases">
        <title>Enterococcal diversity collection.</title>
        <authorList>
            <person name="Gilmore M.S."/>
            <person name="Schwartzman J."/>
            <person name="Van Tyne D."/>
            <person name="Martin M."/>
            <person name="Earl A.M."/>
            <person name="Manson A.L."/>
            <person name="Straub T."/>
            <person name="Salamzade R."/>
            <person name="Saavedra J."/>
            <person name="Lebreton F."/>
            <person name="Prichula J."/>
            <person name="Schaufler K."/>
            <person name="Gaca A."/>
            <person name="Sgardioli B."/>
            <person name="Wagenaar J."/>
            <person name="Strong T."/>
        </authorList>
    </citation>
    <scope>NUCLEOTIDE SEQUENCE [LARGE SCALE GENOMIC DNA]</scope>
    <source>
        <strain evidence="2 3">669A</strain>
    </source>
</reference>
<keyword evidence="1" id="KW-0472">Membrane</keyword>
<feature type="transmembrane region" description="Helical" evidence="1">
    <location>
        <begin position="326"/>
        <end position="349"/>
    </location>
</feature>
<feature type="transmembrane region" description="Helical" evidence="1">
    <location>
        <begin position="361"/>
        <end position="382"/>
    </location>
</feature>
<evidence type="ECO:0000313" key="2">
    <source>
        <dbReference type="EMBL" id="MBO1307910.1"/>
    </source>
</evidence>
<organism evidence="2 3">
    <name type="scientific">Candidatus Enterococcus moelleringii</name>
    <dbReference type="NCBI Taxonomy" id="2815325"/>
    <lineage>
        <taxon>Bacteria</taxon>
        <taxon>Bacillati</taxon>
        <taxon>Bacillota</taxon>
        <taxon>Bacilli</taxon>
        <taxon>Lactobacillales</taxon>
        <taxon>Enterococcaceae</taxon>
        <taxon>Enterococcus</taxon>
    </lineage>
</organism>
<keyword evidence="3" id="KW-1185">Reference proteome</keyword>
<dbReference type="Proteomes" id="UP000664601">
    <property type="component" value="Unassembled WGS sequence"/>
</dbReference>
<evidence type="ECO:0008006" key="4">
    <source>
        <dbReference type="Google" id="ProtNLM"/>
    </source>
</evidence>
<gene>
    <name evidence="2" type="ORF">JZO70_17175</name>
</gene>